<evidence type="ECO:0000313" key="2">
    <source>
        <dbReference type="EMBL" id="QHT04405.1"/>
    </source>
</evidence>
<dbReference type="EMBL" id="MN739428">
    <property type="protein sequence ID" value="QHT04405.1"/>
    <property type="molecule type" value="Genomic_DNA"/>
</dbReference>
<dbReference type="AlphaFoldDB" id="A0A6C0CLP9"/>
<accession>A0A6C0CLP9</accession>
<keyword evidence="1" id="KW-0472">Membrane</keyword>
<keyword evidence="1" id="KW-1133">Transmembrane helix</keyword>
<keyword evidence="1" id="KW-0812">Transmembrane</keyword>
<evidence type="ECO:0000256" key="1">
    <source>
        <dbReference type="SAM" id="Phobius"/>
    </source>
</evidence>
<sequence>MFELITNKYNNDSCDHLLDNLEDDFENSHTFVAQIFSAVILFFLLAFNSDLMIFGKKPNKVNIFITSLLFSLICFILSLQYFKEYYHDYGILSIKCQSVHKNKGDYPFRYMIPLGVSLGFVFISIGLIFMIIGQMI</sequence>
<proteinExistence type="predicted"/>
<organism evidence="2">
    <name type="scientific">viral metagenome</name>
    <dbReference type="NCBI Taxonomy" id="1070528"/>
    <lineage>
        <taxon>unclassified sequences</taxon>
        <taxon>metagenomes</taxon>
        <taxon>organismal metagenomes</taxon>
    </lineage>
</organism>
<feature type="transmembrane region" description="Helical" evidence="1">
    <location>
        <begin position="61"/>
        <end position="82"/>
    </location>
</feature>
<protein>
    <submittedName>
        <fullName evidence="2">Uncharacterized protein</fullName>
    </submittedName>
</protein>
<feature type="transmembrane region" description="Helical" evidence="1">
    <location>
        <begin position="31"/>
        <end position="49"/>
    </location>
</feature>
<feature type="transmembrane region" description="Helical" evidence="1">
    <location>
        <begin position="110"/>
        <end position="132"/>
    </location>
</feature>
<reference evidence="2" key="1">
    <citation type="journal article" date="2020" name="Nature">
        <title>Giant virus diversity and host interactions through global metagenomics.</title>
        <authorList>
            <person name="Schulz F."/>
            <person name="Roux S."/>
            <person name="Paez-Espino D."/>
            <person name="Jungbluth S."/>
            <person name="Walsh D.A."/>
            <person name="Denef V.J."/>
            <person name="McMahon K.D."/>
            <person name="Konstantinidis K.T."/>
            <person name="Eloe-Fadrosh E.A."/>
            <person name="Kyrpides N.C."/>
            <person name="Woyke T."/>
        </authorList>
    </citation>
    <scope>NUCLEOTIDE SEQUENCE</scope>
    <source>
        <strain evidence="2">GVMAG-M-3300021185-45</strain>
    </source>
</reference>
<name>A0A6C0CLP9_9ZZZZ</name>